<evidence type="ECO:0000259" key="1">
    <source>
        <dbReference type="PROSITE" id="PS50181"/>
    </source>
</evidence>
<gene>
    <name evidence="2" type="ORF">CRE_29348</name>
</gene>
<dbReference type="PANTHER" id="PTHR22899:SF0">
    <property type="entry name" value="F-BOX ASSOCIATED DOMAIN-CONTAINING PROTEIN-RELATED"/>
    <property type="match status" value="1"/>
</dbReference>
<name>E3MY08_CAERE</name>
<dbReference type="EMBL" id="DS268494">
    <property type="protein sequence ID" value="EFP11906.1"/>
    <property type="molecule type" value="Genomic_DNA"/>
</dbReference>
<dbReference type="InterPro" id="IPR001810">
    <property type="entry name" value="F-box_dom"/>
</dbReference>
<dbReference type="Pfam" id="PF00646">
    <property type="entry name" value="F-box"/>
    <property type="match status" value="1"/>
</dbReference>
<dbReference type="PROSITE" id="PS50181">
    <property type="entry name" value="FBOX"/>
    <property type="match status" value="1"/>
</dbReference>
<dbReference type="OMA" id="NTATIID"/>
<accession>E3MY08</accession>
<dbReference type="InParanoid" id="E3MY08"/>
<evidence type="ECO:0000313" key="3">
    <source>
        <dbReference type="Proteomes" id="UP000008281"/>
    </source>
</evidence>
<evidence type="ECO:0000313" key="2">
    <source>
        <dbReference type="EMBL" id="EFP11906.1"/>
    </source>
</evidence>
<dbReference type="HOGENOM" id="CLU_028840_1_3_1"/>
<reference evidence="2" key="1">
    <citation type="submission" date="2007-07" db="EMBL/GenBank/DDBJ databases">
        <title>PCAP assembly of the Caenorhabditis remanei genome.</title>
        <authorList>
            <consortium name="The Caenorhabditis remanei Sequencing Consortium"/>
            <person name="Wilson R.K."/>
        </authorList>
    </citation>
    <scope>NUCLEOTIDE SEQUENCE [LARGE SCALE GENOMIC DNA]</scope>
    <source>
        <strain evidence="2">PB4641</strain>
    </source>
</reference>
<proteinExistence type="predicted"/>
<organism evidence="3">
    <name type="scientific">Caenorhabditis remanei</name>
    <name type="common">Caenorhabditis vulgaris</name>
    <dbReference type="NCBI Taxonomy" id="31234"/>
    <lineage>
        <taxon>Eukaryota</taxon>
        <taxon>Metazoa</taxon>
        <taxon>Ecdysozoa</taxon>
        <taxon>Nematoda</taxon>
        <taxon>Chromadorea</taxon>
        <taxon>Rhabditida</taxon>
        <taxon>Rhabditina</taxon>
        <taxon>Rhabditomorpha</taxon>
        <taxon>Rhabditoidea</taxon>
        <taxon>Rhabditidae</taxon>
        <taxon>Peloderinae</taxon>
        <taxon>Caenorhabditis</taxon>
    </lineage>
</organism>
<dbReference type="Pfam" id="PF07735">
    <property type="entry name" value="FBA_2"/>
    <property type="match status" value="1"/>
</dbReference>
<dbReference type="PANTHER" id="PTHR22899">
    <property type="entry name" value="CYCLIN-RELATED F-BOX FAMILY"/>
    <property type="match status" value="1"/>
</dbReference>
<dbReference type="InterPro" id="IPR053222">
    <property type="entry name" value="Zygotic_Embryogenesis-Asso"/>
</dbReference>
<protein>
    <recommendedName>
        <fullName evidence="1">F-box domain-containing protein</fullName>
    </recommendedName>
</protein>
<dbReference type="InterPro" id="IPR012885">
    <property type="entry name" value="F-box_Sdz-33"/>
</dbReference>
<keyword evidence="3" id="KW-1185">Reference proteome</keyword>
<feature type="domain" description="F-box" evidence="1">
    <location>
        <begin position="2"/>
        <end position="49"/>
    </location>
</feature>
<dbReference type="FunCoup" id="E3MY08">
    <property type="interactions" value="3242"/>
</dbReference>
<dbReference type="AlphaFoldDB" id="E3MY08"/>
<dbReference type="Proteomes" id="UP000008281">
    <property type="component" value="Unassembled WGS sequence"/>
</dbReference>
<sequence>MNFQLLHLPQKPLLDVLRCLENPELIAISMLSSKCRETVKSLNFSLKKFIVTVNRNMSIYMVDSVDSRWRLSVSGIEMSGFRLNELRVITIEASNNWKFEEIEIRKWIENLMNIYHCREITSIDFERTDLGELEDEYYLNLVRHALEGIKVSTLNLKKPMNPDGIAGKYAQNALELFSKRAKYLSLCCNPYQGDDRIKIQKVLMQNFNGIWSLGPFTIDDILVTNSRTLRLTRSNTGVKDLNRFIKHWMAGSNPRLRFFSVCQKEAEAETLLPKLLNGIPHITIKKRRLYKTIVMGGEIVNVHNDRAIKIRRKDGREATILYITNPHDVFILYMFIR</sequence>